<dbReference type="Gene3D" id="3.20.20.140">
    <property type="entry name" value="Metal-dependent hydrolases"/>
    <property type="match status" value="1"/>
</dbReference>
<proteinExistence type="predicted"/>
<dbReference type="PANTHER" id="PTHR43135">
    <property type="entry name" value="ALPHA-D-RIBOSE 1-METHYLPHOSPHONATE 5-TRIPHOSPHATE DIPHOSPHATASE"/>
    <property type="match status" value="1"/>
</dbReference>
<evidence type="ECO:0000313" key="2">
    <source>
        <dbReference type="EMBL" id="GAA3167602.1"/>
    </source>
</evidence>
<dbReference type="PANTHER" id="PTHR43135:SF3">
    <property type="entry name" value="ALPHA-D-RIBOSE 1-METHYLPHOSPHONATE 5-TRIPHOSPHATE DIPHOSPHATASE"/>
    <property type="match status" value="1"/>
</dbReference>
<accession>A0ABP6P566</accession>
<dbReference type="Proteomes" id="UP001499924">
    <property type="component" value="Unassembled WGS sequence"/>
</dbReference>
<dbReference type="InterPro" id="IPR051781">
    <property type="entry name" value="Metallo-dep_Hydrolase"/>
</dbReference>
<dbReference type="InterPro" id="IPR011059">
    <property type="entry name" value="Metal-dep_hydrolase_composite"/>
</dbReference>
<reference evidence="3" key="1">
    <citation type="journal article" date="2019" name="Int. J. Syst. Evol. Microbiol.">
        <title>The Global Catalogue of Microorganisms (GCM) 10K type strain sequencing project: providing services to taxonomists for standard genome sequencing and annotation.</title>
        <authorList>
            <consortium name="The Broad Institute Genomics Platform"/>
            <consortium name="The Broad Institute Genome Sequencing Center for Infectious Disease"/>
            <person name="Wu L."/>
            <person name="Ma J."/>
        </authorList>
    </citation>
    <scope>NUCLEOTIDE SEQUENCE [LARGE SCALE GENOMIC DNA]</scope>
    <source>
        <strain evidence="3">JCM 15614</strain>
    </source>
</reference>
<evidence type="ECO:0000259" key="1">
    <source>
        <dbReference type="Pfam" id="PF01979"/>
    </source>
</evidence>
<evidence type="ECO:0000313" key="3">
    <source>
        <dbReference type="Proteomes" id="UP001499924"/>
    </source>
</evidence>
<name>A0ABP6P566_9ACTN</name>
<feature type="domain" description="Amidohydrolase-related" evidence="1">
    <location>
        <begin position="52"/>
        <end position="388"/>
    </location>
</feature>
<gene>
    <name evidence="2" type="ORF">GCM10010531_20470</name>
</gene>
<dbReference type="Pfam" id="PF01979">
    <property type="entry name" value="Amidohydro_1"/>
    <property type="match status" value="1"/>
</dbReference>
<dbReference type="SUPFAM" id="SSF51338">
    <property type="entry name" value="Composite domain of metallo-dependent hydrolases"/>
    <property type="match status" value="1"/>
</dbReference>
<dbReference type="Gene3D" id="2.30.40.10">
    <property type="entry name" value="Urease, subunit C, domain 1"/>
    <property type="match status" value="1"/>
</dbReference>
<dbReference type="InterPro" id="IPR006680">
    <property type="entry name" value="Amidohydro-rel"/>
</dbReference>
<dbReference type="RefSeq" id="WP_344688741.1">
    <property type="nucleotide sequence ID" value="NZ_BAAAVV010000004.1"/>
</dbReference>
<dbReference type="SUPFAM" id="SSF51556">
    <property type="entry name" value="Metallo-dependent hydrolases"/>
    <property type="match status" value="1"/>
</dbReference>
<dbReference type="InterPro" id="IPR032466">
    <property type="entry name" value="Metal_Hydrolase"/>
</dbReference>
<comment type="caution">
    <text evidence="2">The sequence shown here is derived from an EMBL/GenBank/DDBJ whole genome shotgun (WGS) entry which is preliminary data.</text>
</comment>
<organism evidence="2 3">
    <name type="scientific">Blastococcus jejuensis</name>
    <dbReference type="NCBI Taxonomy" id="351224"/>
    <lineage>
        <taxon>Bacteria</taxon>
        <taxon>Bacillati</taxon>
        <taxon>Actinomycetota</taxon>
        <taxon>Actinomycetes</taxon>
        <taxon>Geodermatophilales</taxon>
        <taxon>Geodermatophilaceae</taxon>
        <taxon>Blastococcus</taxon>
    </lineage>
</organism>
<sequence>MHAYRASRAFDGERLLPGGALVLVDGDRIAGVESARFPVPAGCAVTDLPGATLLPGLIDAHVHLCGDSGPRALDQLPDLTDAELDSVIAASLDAQLAGGVTAVRDLGDARWAVADRHRGRADGPTVVAAGPPITSPGGHCAGMGGEASGADGLRRAVRERVEHGVDVVKVMTSGGMMTLGTDVMACQFTLEELRLVVDEAHHGGLPVTGHAHGVPAVDLCLAAGVDGIEHCTCMTPDGIRMPAGMAQGIAAAGIAVCPTNARAPGAVPPPHIQALLERTHMAWEDRYPQFVALHGAGVTLVGGTDAGINPAKPHGIMCEHVIELVTAGLPVTAALAAATSVAAVVCGLRDRTGRLAAGLDADLLAVGGDAVTDVPALRDVRLVVSRGREVVSGGQ</sequence>
<dbReference type="EMBL" id="BAAAVV010000004">
    <property type="protein sequence ID" value="GAA3167602.1"/>
    <property type="molecule type" value="Genomic_DNA"/>
</dbReference>
<keyword evidence="3" id="KW-1185">Reference proteome</keyword>
<protein>
    <submittedName>
        <fullName evidence="2">Amidohydrolase family protein</fullName>
    </submittedName>
</protein>